<evidence type="ECO:0000313" key="3">
    <source>
        <dbReference type="Proteomes" id="UP000250222"/>
    </source>
</evidence>
<feature type="domain" description="CheW-like" evidence="1">
    <location>
        <begin position="2"/>
        <end position="138"/>
    </location>
</feature>
<protein>
    <submittedName>
        <fullName evidence="2">Purine-binding chemotaxis protein CheW</fullName>
    </submittedName>
</protein>
<dbReference type="GO" id="GO:0006935">
    <property type="term" value="P:chemotaxis"/>
    <property type="evidence" value="ECO:0007669"/>
    <property type="project" value="InterPro"/>
</dbReference>
<dbReference type="OrthoDB" id="9790406at2"/>
<dbReference type="PROSITE" id="PS50851">
    <property type="entry name" value="CHEW"/>
    <property type="match status" value="1"/>
</dbReference>
<organism evidence="2 3">
    <name type="scientific">Georgenia satyanarayanai</name>
    <dbReference type="NCBI Taxonomy" id="860221"/>
    <lineage>
        <taxon>Bacteria</taxon>
        <taxon>Bacillati</taxon>
        <taxon>Actinomycetota</taxon>
        <taxon>Actinomycetes</taxon>
        <taxon>Micrococcales</taxon>
        <taxon>Bogoriellaceae</taxon>
        <taxon>Georgenia</taxon>
    </lineage>
</organism>
<name>A0A2Y9AAI2_9MICO</name>
<sequence>MSTQYVTFTLGDNLYGIGVGQVQEVLPYRATASVPLASEEVAGLVNLRGQVVLALDLRTRLGLAPREASEPMMVVVKLGGEPVSLLVDAIGDVAEVDDAQFEAPPQTLTPELREVIRGAYKLDGRLLLALDVDAVTAA</sequence>
<dbReference type="Proteomes" id="UP000250222">
    <property type="component" value="Unassembled WGS sequence"/>
</dbReference>
<dbReference type="Gene3D" id="2.40.50.180">
    <property type="entry name" value="CheA-289, Domain 4"/>
    <property type="match status" value="1"/>
</dbReference>
<dbReference type="GO" id="GO:0007165">
    <property type="term" value="P:signal transduction"/>
    <property type="evidence" value="ECO:0007669"/>
    <property type="project" value="InterPro"/>
</dbReference>
<dbReference type="PANTHER" id="PTHR22617:SF23">
    <property type="entry name" value="CHEMOTAXIS PROTEIN CHEW"/>
    <property type="match status" value="1"/>
</dbReference>
<evidence type="ECO:0000259" key="1">
    <source>
        <dbReference type="PROSITE" id="PS50851"/>
    </source>
</evidence>
<evidence type="ECO:0000313" key="2">
    <source>
        <dbReference type="EMBL" id="SSA39287.1"/>
    </source>
</evidence>
<dbReference type="InterPro" id="IPR039315">
    <property type="entry name" value="CheW"/>
</dbReference>
<dbReference type="PANTHER" id="PTHR22617">
    <property type="entry name" value="CHEMOTAXIS SENSOR HISTIDINE KINASE-RELATED"/>
    <property type="match status" value="1"/>
</dbReference>
<accession>A0A2Y9AAI2</accession>
<dbReference type="SMART" id="SM00260">
    <property type="entry name" value="CheW"/>
    <property type="match status" value="1"/>
</dbReference>
<dbReference type="Pfam" id="PF01584">
    <property type="entry name" value="CheW"/>
    <property type="match status" value="1"/>
</dbReference>
<gene>
    <name evidence="2" type="ORF">SAMN05216184_102207</name>
</gene>
<dbReference type="RefSeq" id="WP_110851531.1">
    <property type="nucleotide sequence ID" value="NZ_QKLZ01000002.1"/>
</dbReference>
<dbReference type="SUPFAM" id="SSF50341">
    <property type="entry name" value="CheW-like"/>
    <property type="match status" value="1"/>
</dbReference>
<dbReference type="GO" id="GO:0005829">
    <property type="term" value="C:cytosol"/>
    <property type="evidence" value="ECO:0007669"/>
    <property type="project" value="TreeGrafter"/>
</dbReference>
<keyword evidence="3" id="KW-1185">Reference proteome</keyword>
<dbReference type="AlphaFoldDB" id="A0A2Y9AAI2"/>
<dbReference type="InterPro" id="IPR002545">
    <property type="entry name" value="CheW-lke_dom"/>
</dbReference>
<proteinExistence type="predicted"/>
<dbReference type="InterPro" id="IPR036061">
    <property type="entry name" value="CheW-like_dom_sf"/>
</dbReference>
<reference evidence="2 3" key="1">
    <citation type="submission" date="2016-10" db="EMBL/GenBank/DDBJ databases">
        <authorList>
            <person name="Cai Z."/>
        </authorList>
    </citation>
    <scope>NUCLEOTIDE SEQUENCE [LARGE SCALE GENOMIC DNA]</scope>
    <source>
        <strain evidence="2 3">CGMCC 1.10826</strain>
    </source>
</reference>
<dbReference type="EMBL" id="UETB01000002">
    <property type="protein sequence ID" value="SSA39287.1"/>
    <property type="molecule type" value="Genomic_DNA"/>
</dbReference>
<dbReference type="Gene3D" id="2.30.30.40">
    <property type="entry name" value="SH3 Domains"/>
    <property type="match status" value="1"/>
</dbReference>